<evidence type="ECO:0000256" key="4">
    <source>
        <dbReference type="ARBA" id="ARBA00022741"/>
    </source>
</evidence>
<dbReference type="Gramene" id="TraesCS4A03G0945200.1">
    <property type="protein sequence ID" value="TraesCS4A03G0945200.1.CDS1"/>
    <property type="gene ID" value="TraesCS4A03G0945200"/>
</dbReference>
<evidence type="ECO:0000256" key="1">
    <source>
        <dbReference type="ARBA" id="ARBA00008894"/>
    </source>
</evidence>
<dbReference type="Gene3D" id="1.20.5.4130">
    <property type="match status" value="1"/>
</dbReference>
<dbReference type="OrthoDB" id="666944at2759"/>
<dbReference type="Gramene" id="TraesRN4A0101025400.1">
    <property type="protein sequence ID" value="TraesRN4A0101025400.1"/>
    <property type="gene ID" value="TraesRN4A0101025400"/>
</dbReference>
<dbReference type="Gramene" id="TraesWEE_scaffold_000467_01G000200.1">
    <property type="protein sequence ID" value="TraesWEE_scaffold_000467_01G000200.1"/>
    <property type="gene ID" value="TraesWEE_scaffold_000467_01G000200"/>
</dbReference>
<dbReference type="Gramene" id="TraesJUL4A03G02204970.2">
    <property type="protein sequence ID" value="TraesJUL4A03G02204970.2.CDS1"/>
    <property type="gene ID" value="TraesJUL4A03G02204970"/>
</dbReference>
<keyword evidence="6" id="KW-0175">Coiled coil</keyword>
<name>A0A3B6HZZ0_WHEAT</name>
<sequence length="104" mass="11828">MLASAVIKVIKVAIGHLNSTISGEIKLHRNMRNDLENMKMTLESVDGLLRDAERESIKHNSMLLWLKQLKDAANDISHMLEDFEDETDLNLACKILIWSLSILI</sequence>
<dbReference type="Gramene" id="TraesSYM4A03G02213000.2">
    <property type="protein sequence ID" value="TraesSYM4A03G02213000.2.CDS1"/>
    <property type="gene ID" value="TraesSYM4A03G02213000"/>
</dbReference>
<dbReference type="Gramene" id="TraesLDM4A03G02183830.3">
    <property type="protein sequence ID" value="TraesLDM4A03G02183830.3.CDS1"/>
    <property type="gene ID" value="TraesLDM4A03G02183830"/>
</dbReference>
<keyword evidence="5" id="KW-0611">Plant defense</keyword>
<dbReference type="STRING" id="4565.A0A3B6HZZ0"/>
<organism evidence="8">
    <name type="scientific">Triticum aestivum</name>
    <name type="common">Wheat</name>
    <dbReference type="NCBI Taxonomy" id="4565"/>
    <lineage>
        <taxon>Eukaryota</taxon>
        <taxon>Viridiplantae</taxon>
        <taxon>Streptophyta</taxon>
        <taxon>Embryophyta</taxon>
        <taxon>Tracheophyta</taxon>
        <taxon>Spermatophyta</taxon>
        <taxon>Magnoliopsida</taxon>
        <taxon>Liliopsida</taxon>
        <taxon>Poales</taxon>
        <taxon>Poaceae</taxon>
        <taxon>BOP clade</taxon>
        <taxon>Pooideae</taxon>
        <taxon>Triticodae</taxon>
        <taxon>Triticeae</taxon>
        <taxon>Triticinae</taxon>
        <taxon>Triticum</taxon>
    </lineage>
</organism>
<evidence type="ECO:0000259" key="7">
    <source>
        <dbReference type="Pfam" id="PF18052"/>
    </source>
</evidence>
<keyword evidence="9" id="KW-1185">Reference proteome</keyword>
<dbReference type="InterPro" id="IPR041118">
    <property type="entry name" value="Rx_N"/>
</dbReference>
<evidence type="ECO:0000313" key="9">
    <source>
        <dbReference type="Proteomes" id="UP000019116"/>
    </source>
</evidence>
<dbReference type="Gramene" id="TraesLAC4A03G02138350.1">
    <property type="protein sequence ID" value="TraesLAC4A03G02138350.1.CDS1"/>
    <property type="gene ID" value="TraesLAC4A03G02138350"/>
</dbReference>
<dbReference type="Gramene" id="TraesLDM4A03G02183830.1">
    <property type="protein sequence ID" value="TraesLDM4A03G02183830.1.CDS1"/>
    <property type="gene ID" value="TraesLDM4A03G02183830"/>
</dbReference>
<dbReference type="SMR" id="A0A3B6HZZ0"/>
<dbReference type="Gramene" id="TraesSTA4A03G02182570.1">
    <property type="protein sequence ID" value="TraesSTA4A03G02182570.1.CDS1"/>
    <property type="gene ID" value="TraesSTA4A03G02182570"/>
</dbReference>
<dbReference type="Gramene" id="TraesCLE_scaffold_015931_01G000600.1">
    <property type="protein sequence ID" value="TraesCLE_scaffold_015931_01G000600.1"/>
    <property type="gene ID" value="TraesCLE_scaffold_015931_01G000600"/>
</dbReference>
<evidence type="ECO:0000313" key="8">
    <source>
        <dbReference type="EnsemblPlants" id="TraesCS4A02G380900.1.cds1"/>
    </source>
</evidence>
<keyword evidence="3" id="KW-0677">Repeat</keyword>
<evidence type="ECO:0000256" key="5">
    <source>
        <dbReference type="ARBA" id="ARBA00022821"/>
    </source>
</evidence>
<dbReference type="Gramene" id="TraesJUL4A03G02204970.3">
    <property type="protein sequence ID" value="TraesJUL4A03G02204970.3.CDS1"/>
    <property type="gene ID" value="TraesJUL4A03G02204970"/>
</dbReference>
<dbReference type="Proteomes" id="UP000019116">
    <property type="component" value="Chromosome 4A"/>
</dbReference>
<evidence type="ECO:0000256" key="3">
    <source>
        <dbReference type="ARBA" id="ARBA00022737"/>
    </source>
</evidence>
<feature type="coiled-coil region" evidence="6">
    <location>
        <begin position="35"/>
        <end position="86"/>
    </location>
</feature>
<dbReference type="GO" id="GO:0006952">
    <property type="term" value="P:defense response"/>
    <property type="evidence" value="ECO:0007669"/>
    <property type="project" value="UniProtKB-KW"/>
</dbReference>
<accession>A0A3B6HZZ0</accession>
<dbReference type="Gramene" id="TraesJAG4A03G02186150.2">
    <property type="protein sequence ID" value="TraesJAG4A03G02186150.2.CDS1"/>
    <property type="gene ID" value="TraesJAG4A03G02186150"/>
</dbReference>
<dbReference type="Gramene" id="TraesLDM4A03G02183830.2">
    <property type="protein sequence ID" value="TraesLDM4A03G02183830.2.CDS1"/>
    <property type="gene ID" value="TraesLDM4A03G02183830"/>
</dbReference>
<keyword evidence="2" id="KW-0433">Leucine-rich repeat</keyword>
<dbReference type="AlphaFoldDB" id="A0A3B6HZZ0"/>
<proteinExistence type="inferred from homology"/>
<comment type="similarity">
    <text evidence="1">Belongs to the disease resistance NB-LRR family.</text>
</comment>
<dbReference type="Gramene" id="TraesJAG4A03G02186150.1">
    <property type="protein sequence ID" value="TraesJAG4A03G02186150.1.CDS1"/>
    <property type="gene ID" value="TraesJAG4A03G02186150"/>
</dbReference>
<evidence type="ECO:0000256" key="6">
    <source>
        <dbReference type="SAM" id="Coils"/>
    </source>
</evidence>
<dbReference type="Gramene" id="TraesNOR4A03G02207600.1">
    <property type="protein sequence ID" value="TraesNOR4A03G02207600.1.CDS1"/>
    <property type="gene ID" value="TraesNOR4A03G02207600"/>
</dbReference>
<reference evidence="8" key="2">
    <citation type="submission" date="2018-10" db="UniProtKB">
        <authorList>
            <consortium name="EnsemblPlants"/>
        </authorList>
    </citation>
    <scope>IDENTIFICATION</scope>
</reference>
<reference evidence="8" key="1">
    <citation type="submission" date="2018-08" db="EMBL/GenBank/DDBJ databases">
        <authorList>
            <person name="Rossello M."/>
        </authorList>
    </citation>
    <scope>NUCLEOTIDE SEQUENCE [LARGE SCALE GENOMIC DNA]</scope>
    <source>
        <strain evidence="8">cv. Chinese Spring</strain>
    </source>
</reference>
<dbReference type="Gramene" id="TraesSYM4A03G02213000.1">
    <property type="protein sequence ID" value="TraesSYM4A03G02213000.1.CDS1"/>
    <property type="gene ID" value="TraesSYM4A03G02213000"/>
</dbReference>
<feature type="domain" description="Disease resistance N-terminal" evidence="7">
    <location>
        <begin position="9"/>
        <end position="86"/>
    </location>
</feature>
<dbReference type="Gramene" id="TraesJUL4A03G02204970.1">
    <property type="protein sequence ID" value="TraesJUL4A03G02204970.1.CDS1"/>
    <property type="gene ID" value="TraesJUL4A03G02204970"/>
</dbReference>
<dbReference type="Gramene" id="TraesNOR4A03G02207600.2">
    <property type="protein sequence ID" value="TraesNOR4A03G02207600.2.CDS1"/>
    <property type="gene ID" value="TraesNOR4A03G02207600"/>
</dbReference>
<dbReference type="Pfam" id="PF18052">
    <property type="entry name" value="Rx_N"/>
    <property type="match status" value="1"/>
</dbReference>
<protein>
    <recommendedName>
        <fullName evidence="7">Disease resistance N-terminal domain-containing protein</fullName>
    </recommendedName>
</protein>
<dbReference type="Gramene" id="TraesSTA4A03G02182570.2">
    <property type="protein sequence ID" value="TraesSTA4A03G02182570.2.CDS1"/>
    <property type="gene ID" value="TraesSTA4A03G02182570"/>
</dbReference>
<evidence type="ECO:0000256" key="2">
    <source>
        <dbReference type="ARBA" id="ARBA00022614"/>
    </source>
</evidence>
<keyword evidence="4" id="KW-0547">Nucleotide-binding</keyword>
<dbReference type="Gramene" id="TraesCAD_scaffold_011328_01G000600.1">
    <property type="protein sequence ID" value="TraesCAD_scaffold_011328_01G000600.1"/>
    <property type="gene ID" value="TraesCAD_scaffold_011328_01G000600"/>
</dbReference>
<dbReference type="Gramene" id="TraesLAC4A03G02138350.2">
    <property type="protein sequence ID" value="TraesLAC4A03G02138350.2.CDS1"/>
    <property type="gene ID" value="TraesLAC4A03G02138350"/>
</dbReference>
<dbReference type="EnsemblPlants" id="TraesCS4A02G380900.1">
    <property type="protein sequence ID" value="TraesCS4A02G380900.1.cds1"/>
    <property type="gene ID" value="TraesCS4A02G380900"/>
</dbReference>
<dbReference type="Gramene" id="TraesCS4A02G380900.1">
    <property type="protein sequence ID" value="TraesCS4A02G380900.1.cds1"/>
    <property type="gene ID" value="TraesCS4A02G380900"/>
</dbReference>
<dbReference type="GO" id="GO:0000166">
    <property type="term" value="F:nucleotide binding"/>
    <property type="evidence" value="ECO:0007669"/>
    <property type="project" value="UniProtKB-KW"/>
</dbReference>
<dbReference type="Gramene" id="TraesROB_scaffold_014707_01G000100.1">
    <property type="protein sequence ID" value="TraesROB_scaffold_014707_01G000100.1"/>
    <property type="gene ID" value="TraesROB_scaffold_014707_01G000100"/>
</dbReference>